<name>A0A139XD28_9CYAN</name>
<keyword evidence="3" id="KW-1185">Reference proteome</keyword>
<dbReference type="InterPro" id="IPR011990">
    <property type="entry name" value="TPR-like_helical_dom_sf"/>
</dbReference>
<gene>
    <name evidence="2" type="ORF">WA1_20775</name>
</gene>
<evidence type="ECO:0000313" key="3">
    <source>
        <dbReference type="Proteomes" id="UP000076925"/>
    </source>
</evidence>
<dbReference type="SUPFAM" id="SSF48452">
    <property type="entry name" value="TPR-like"/>
    <property type="match status" value="2"/>
</dbReference>
<dbReference type="Proteomes" id="UP000076925">
    <property type="component" value="Unassembled WGS sequence"/>
</dbReference>
<dbReference type="AlphaFoldDB" id="A0A139XD28"/>
<feature type="domain" description="CHAT" evidence="1">
    <location>
        <begin position="569"/>
        <end position="841"/>
    </location>
</feature>
<dbReference type="Pfam" id="PF13176">
    <property type="entry name" value="TPR_7"/>
    <property type="match status" value="1"/>
</dbReference>
<dbReference type="STRING" id="128403.WA1_20775"/>
<dbReference type="Pfam" id="PF12770">
    <property type="entry name" value="CHAT"/>
    <property type="match status" value="1"/>
</dbReference>
<evidence type="ECO:0000259" key="1">
    <source>
        <dbReference type="Pfam" id="PF12770"/>
    </source>
</evidence>
<dbReference type="PANTHER" id="PTHR10098">
    <property type="entry name" value="RAPSYN-RELATED"/>
    <property type="match status" value="1"/>
</dbReference>
<dbReference type="InterPro" id="IPR019734">
    <property type="entry name" value="TPR_rpt"/>
</dbReference>
<reference evidence="2 3" key="1">
    <citation type="journal article" date="2013" name="Genome Biol. Evol.">
        <title>Genomes of Stigonematalean cyanobacteria (subsection V) and the evolution of oxygenic photosynthesis from prokaryotes to plastids.</title>
        <authorList>
            <person name="Dagan T."/>
            <person name="Roettger M."/>
            <person name="Stucken K."/>
            <person name="Landan G."/>
            <person name="Koch R."/>
            <person name="Major P."/>
            <person name="Gould S.B."/>
            <person name="Goremykin V.V."/>
            <person name="Rippka R."/>
            <person name="Tandeau de Marsac N."/>
            <person name="Gugger M."/>
            <person name="Lockhart P.J."/>
            <person name="Allen J.F."/>
            <person name="Brune I."/>
            <person name="Maus I."/>
            <person name="Puhler A."/>
            <person name="Martin W.F."/>
        </authorList>
    </citation>
    <scope>NUCLEOTIDE SEQUENCE [LARGE SCALE GENOMIC DNA]</scope>
    <source>
        <strain evidence="2 3">PCC 7110</strain>
    </source>
</reference>
<dbReference type="InterPro" id="IPR024983">
    <property type="entry name" value="CHAT_dom"/>
</dbReference>
<dbReference type="EMBL" id="ANNX02000020">
    <property type="protein sequence ID" value="KYC42604.1"/>
    <property type="molecule type" value="Genomic_DNA"/>
</dbReference>
<protein>
    <recommendedName>
        <fullName evidence="1">CHAT domain-containing protein</fullName>
    </recommendedName>
</protein>
<dbReference type="SMART" id="SM00028">
    <property type="entry name" value="TPR"/>
    <property type="match status" value="6"/>
</dbReference>
<sequence length="843" mass="93495">MSLIVIPSTFATQPQTIQITTSPTATSRQLIEQGEALYQAGRFTEAVTVLQQAVRTSEQQGDRITQAAALTNLSLVFKQLGSWQEAAKAIDTSLNLLGWNSNNQKLNVNNPKSDLLEILAQTLDIQGGLQLSQGQADVSLKTWQQAEKIWKRIGNNAGVTRNRINQAQALRVSGFYSRSLDVLNEVSQQLKTQPDSLEKVTALRSLGNAQQQFGDLEQSWQNLKLSLEIAQRLKQPLEISLTEFSLGNTARGLNDIKSSIIHYENAAKVAPTPLTKVQAQINQLSLLVENEQIAEAKTLIPTIQSQLASLPTNQAGIYARINFARTLTKIGNKKDIAEILASSVQQAKTIGDERAQSYALGSLAEVYEQNNQWKEAQKLTQQALFLAQKIDASDIAYRWEWQLGRLLKAQGNIEGAIAAYDTAVATLESLRSDLVAVNREVQFNFRDSVEPIYRQSVELLLQEKGQKKPDLDKARKRIEALQLAELDNFFRESCLSNQFVVLDKVVDRDHPNTAIFYPIILDNQLEVILKLPNLPLMHKTSVVNRQEVEQAITKMRETIVEPDGIKKFQAVSQQLYDWLIKPVESDLKNSKVNTLVFIPDGSLRNIPTSALYDGKEYLVQKYAVGVSPGLQLFTPKPLAQEKLNALAGGLSQPPSNEKFAPLPNVKVELKLIQQSGVSTTTLLDENFKSTTLGKTINAQPFRVIHLATHGQFSSKAKDTFILAADKRIYVGELDSLLKSREQKRTEPVELLVLSACETAAGDNRATLGLAGVALRAGARSTLASLWQIGDNSTALFIDEFYRQLITGKSTAEALRLAQLKLLSGSEYTRPLYWAPYVLVGNWL</sequence>
<evidence type="ECO:0000313" key="2">
    <source>
        <dbReference type="EMBL" id="KYC42604.1"/>
    </source>
</evidence>
<dbReference type="Gene3D" id="1.25.40.10">
    <property type="entry name" value="Tetratricopeptide repeat domain"/>
    <property type="match status" value="2"/>
</dbReference>
<proteinExistence type="predicted"/>
<dbReference type="PANTHER" id="PTHR10098:SF112">
    <property type="entry name" value="SLR0380 PROTEIN"/>
    <property type="match status" value="1"/>
</dbReference>
<comment type="caution">
    <text evidence="2">The sequence shown here is derived from an EMBL/GenBank/DDBJ whole genome shotgun (WGS) entry which is preliminary data.</text>
</comment>
<organism evidence="2 3">
    <name type="scientific">Scytonema hofmannii PCC 7110</name>
    <dbReference type="NCBI Taxonomy" id="128403"/>
    <lineage>
        <taxon>Bacteria</taxon>
        <taxon>Bacillati</taxon>
        <taxon>Cyanobacteriota</taxon>
        <taxon>Cyanophyceae</taxon>
        <taxon>Nostocales</taxon>
        <taxon>Scytonemataceae</taxon>
        <taxon>Scytonema</taxon>
    </lineage>
</organism>
<dbReference type="Pfam" id="PF13424">
    <property type="entry name" value="TPR_12"/>
    <property type="match status" value="1"/>
</dbReference>
<accession>A0A139XD28</accession>